<dbReference type="Pfam" id="PF00106">
    <property type="entry name" value="adh_short"/>
    <property type="match status" value="1"/>
</dbReference>
<organism evidence="3 4">
    <name type="scientific">Neurospora tetraspora</name>
    <dbReference type="NCBI Taxonomy" id="94610"/>
    <lineage>
        <taxon>Eukaryota</taxon>
        <taxon>Fungi</taxon>
        <taxon>Dikarya</taxon>
        <taxon>Ascomycota</taxon>
        <taxon>Pezizomycotina</taxon>
        <taxon>Sordariomycetes</taxon>
        <taxon>Sordariomycetidae</taxon>
        <taxon>Sordariales</taxon>
        <taxon>Sordariaceae</taxon>
        <taxon>Neurospora</taxon>
    </lineage>
</organism>
<keyword evidence="2" id="KW-0560">Oxidoreductase</keyword>
<dbReference type="InterPro" id="IPR002347">
    <property type="entry name" value="SDR_fam"/>
</dbReference>
<evidence type="ECO:0000256" key="2">
    <source>
        <dbReference type="ARBA" id="ARBA00023002"/>
    </source>
</evidence>
<evidence type="ECO:0000313" key="4">
    <source>
        <dbReference type="Proteomes" id="UP001278500"/>
    </source>
</evidence>
<dbReference type="Proteomes" id="UP001278500">
    <property type="component" value="Unassembled WGS sequence"/>
</dbReference>
<keyword evidence="4" id="KW-1185">Reference proteome</keyword>
<proteinExistence type="inferred from homology"/>
<dbReference type="Gene3D" id="3.40.50.720">
    <property type="entry name" value="NAD(P)-binding Rossmann-like Domain"/>
    <property type="match status" value="1"/>
</dbReference>
<dbReference type="PANTHER" id="PTHR24320">
    <property type="entry name" value="RETINOL DEHYDROGENASE"/>
    <property type="match status" value="1"/>
</dbReference>
<dbReference type="PANTHER" id="PTHR24320:SF33">
    <property type="entry name" value="OXIDOREDUCTASE BLI-4, MITOCHONDRIAL-RELATED"/>
    <property type="match status" value="1"/>
</dbReference>
<comment type="caution">
    <text evidence="3">The sequence shown here is derived from an EMBL/GenBank/DDBJ whole genome shotgun (WGS) entry which is preliminary data.</text>
</comment>
<dbReference type="PRINTS" id="PR00081">
    <property type="entry name" value="GDHRDH"/>
</dbReference>
<accession>A0AAE0MS48</accession>
<name>A0AAE0MS48_9PEZI</name>
<sequence>MSTKLSQRLARTATLAPTFLVTQCSRVRLVPVASAIRSSAISTRRPFSTAEARYLAKVPGMDKIRNAIAENFGGPASKIGTTHFSLDDTPDLTGKVAVITGGSEGIGFGVAYTLLKHNLSKLYILSRKRQMFDGALAAIASELGQDKADRVHWIHCDLENWAQTAAVAEQIKKETDRLDILVNNSGRGIMTAGLTEYGVDRHMATNHMGHVVLTSHLLPLMKKTAEETGETVRISNQSSNMHSAAPKETQFKSLEEINEDVGPNGQYGRSKLAGILYSRYFDREVTRKMDSAEGNGKKGKGRVVMNATHPGFVSTKQSVEDIHEPYRYPIRGYAMSHLMEPFKKSQFEGAVPTVYAVTMANDGGQWICAPAKAEPGSDLAQSDELADNLMELTRKIVGEKTRPESVARGCPMDDVVVHA</sequence>
<protein>
    <submittedName>
        <fullName evidence="3">Alcohol dehydrogenase-like protein Bli-4</fullName>
    </submittedName>
</protein>
<dbReference type="GO" id="GO:0016491">
    <property type="term" value="F:oxidoreductase activity"/>
    <property type="evidence" value="ECO:0007669"/>
    <property type="project" value="UniProtKB-KW"/>
</dbReference>
<dbReference type="AlphaFoldDB" id="A0AAE0MS48"/>
<reference evidence="3" key="2">
    <citation type="submission" date="2023-06" db="EMBL/GenBank/DDBJ databases">
        <authorList>
            <consortium name="Lawrence Berkeley National Laboratory"/>
            <person name="Haridas S."/>
            <person name="Hensen N."/>
            <person name="Bonometti L."/>
            <person name="Westerberg I."/>
            <person name="Brannstrom I.O."/>
            <person name="Guillou S."/>
            <person name="Cros-Aarteil S."/>
            <person name="Calhoun S."/>
            <person name="Kuo A."/>
            <person name="Mondo S."/>
            <person name="Pangilinan J."/>
            <person name="Riley R."/>
            <person name="Labutti K."/>
            <person name="Andreopoulos B."/>
            <person name="Lipzen A."/>
            <person name="Chen C."/>
            <person name="Yanf M."/>
            <person name="Daum C."/>
            <person name="Ng V."/>
            <person name="Clum A."/>
            <person name="Steindorff A."/>
            <person name="Ohm R."/>
            <person name="Martin F."/>
            <person name="Silar P."/>
            <person name="Natvig D."/>
            <person name="Lalanne C."/>
            <person name="Gautier V."/>
            <person name="Ament-Velasquez S.L."/>
            <person name="Kruys A."/>
            <person name="Hutchinson M.I."/>
            <person name="Powell A.J."/>
            <person name="Barry K."/>
            <person name="Miller A.N."/>
            <person name="Grigoriev I.V."/>
            <person name="Debuchy R."/>
            <person name="Gladieux P."/>
            <person name="Thoren M.H."/>
            <person name="Johannesson H."/>
        </authorList>
    </citation>
    <scope>NUCLEOTIDE SEQUENCE</scope>
    <source>
        <strain evidence="3">CBS 560.94</strain>
    </source>
</reference>
<evidence type="ECO:0000256" key="1">
    <source>
        <dbReference type="ARBA" id="ARBA00006484"/>
    </source>
</evidence>
<evidence type="ECO:0000313" key="3">
    <source>
        <dbReference type="EMBL" id="KAK3345634.1"/>
    </source>
</evidence>
<dbReference type="GeneID" id="87859084"/>
<dbReference type="InterPro" id="IPR036291">
    <property type="entry name" value="NAD(P)-bd_dom_sf"/>
</dbReference>
<gene>
    <name evidence="3" type="ORF">B0H65DRAFT_210935</name>
</gene>
<dbReference type="EMBL" id="JAUEPP010000004">
    <property type="protein sequence ID" value="KAK3345634.1"/>
    <property type="molecule type" value="Genomic_DNA"/>
</dbReference>
<dbReference type="SUPFAM" id="SSF51735">
    <property type="entry name" value="NAD(P)-binding Rossmann-fold domains"/>
    <property type="match status" value="1"/>
</dbReference>
<dbReference type="RefSeq" id="XP_062682247.1">
    <property type="nucleotide sequence ID" value="XM_062821930.1"/>
</dbReference>
<comment type="similarity">
    <text evidence="1">Belongs to the short-chain dehydrogenases/reductases (SDR) family.</text>
</comment>
<reference evidence="3" key="1">
    <citation type="journal article" date="2023" name="Mol. Phylogenet. Evol.">
        <title>Genome-scale phylogeny and comparative genomics of the fungal order Sordariales.</title>
        <authorList>
            <person name="Hensen N."/>
            <person name="Bonometti L."/>
            <person name="Westerberg I."/>
            <person name="Brannstrom I.O."/>
            <person name="Guillou S."/>
            <person name="Cros-Aarteil S."/>
            <person name="Calhoun S."/>
            <person name="Haridas S."/>
            <person name="Kuo A."/>
            <person name="Mondo S."/>
            <person name="Pangilinan J."/>
            <person name="Riley R."/>
            <person name="LaButti K."/>
            <person name="Andreopoulos B."/>
            <person name="Lipzen A."/>
            <person name="Chen C."/>
            <person name="Yan M."/>
            <person name="Daum C."/>
            <person name="Ng V."/>
            <person name="Clum A."/>
            <person name="Steindorff A."/>
            <person name="Ohm R.A."/>
            <person name="Martin F."/>
            <person name="Silar P."/>
            <person name="Natvig D.O."/>
            <person name="Lalanne C."/>
            <person name="Gautier V."/>
            <person name="Ament-Velasquez S.L."/>
            <person name="Kruys A."/>
            <person name="Hutchinson M.I."/>
            <person name="Powell A.J."/>
            <person name="Barry K."/>
            <person name="Miller A.N."/>
            <person name="Grigoriev I.V."/>
            <person name="Debuchy R."/>
            <person name="Gladieux P."/>
            <person name="Hiltunen Thoren M."/>
            <person name="Johannesson H."/>
        </authorList>
    </citation>
    <scope>NUCLEOTIDE SEQUENCE</scope>
    <source>
        <strain evidence="3">CBS 560.94</strain>
    </source>
</reference>